<accession>A0A3B0UUK2</accession>
<proteinExistence type="inferred from homology"/>
<dbReference type="NCBIfam" id="NF004741">
    <property type="entry name" value="PRK06076.1-2"/>
    <property type="match status" value="1"/>
</dbReference>
<dbReference type="GO" id="GO:0003954">
    <property type="term" value="F:NADH dehydrogenase activity"/>
    <property type="evidence" value="ECO:0007669"/>
    <property type="project" value="TreeGrafter"/>
</dbReference>
<comment type="subcellular location">
    <subcellularLocation>
        <location evidence="1">Membrane</location>
        <topology evidence="1">Multi-pass membrane protein</topology>
    </subcellularLocation>
</comment>
<feature type="transmembrane region" description="Helical" evidence="5">
    <location>
        <begin position="176"/>
        <end position="196"/>
    </location>
</feature>
<name>A0A3B0UUK2_9ZZZZ</name>
<dbReference type="EMBL" id="UOER01000198">
    <property type="protein sequence ID" value="VAW23426.1"/>
    <property type="molecule type" value="Genomic_DNA"/>
</dbReference>
<sequence>MNFLMMNIPLNITKTIHDWIFSIMPEMAANITEWILIAIVYLALFAVAGLYLVLLERKVAAWFQLRLGPNRVGPWGLLQTMADALKLVSKELTSNDRIDKFLYNLAPYFVIVTSLMAMAVFPYSEQFQGFDINIGIFFLFAISSIGVIGILVAGWSSNNKFALIGAMRSGLQTISYELSVGLSILTMVLLTGTLQLSEIVEIQRTGGWLILQGHVPAIIAFMIFMIAGTAETNRAPFDLVEAESELGAGFHTEYSGMKFAYFFLAEFINMFIIASIAVVLFFGAWLSPFGITEGITWFPQVIWFLIKVLIIIFLMMWFRWTFPRLRVDQLLTLEWKYLLPLNLVNLLIMAVVIWLNWTI</sequence>
<feature type="transmembrane region" description="Helical" evidence="5">
    <location>
        <begin position="134"/>
        <end position="155"/>
    </location>
</feature>
<gene>
    <name evidence="6" type="ORF">MNBD_BACTEROID04-1342</name>
</gene>
<feature type="transmembrane region" description="Helical" evidence="5">
    <location>
        <begin position="338"/>
        <end position="357"/>
    </location>
</feature>
<feature type="transmembrane region" description="Helical" evidence="5">
    <location>
        <begin position="101"/>
        <end position="122"/>
    </location>
</feature>
<feature type="transmembrane region" description="Helical" evidence="5">
    <location>
        <begin position="259"/>
        <end position="285"/>
    </location>
</feature>
<feature type="transmembrane region" description="Helical" evidence="5">
    <location>
        <begin position="208"/>
        <end position="227"/>
    </location>
</feature>
<keyword evidence="4 5" id="KW-0472">Membrane</keyword>
<feature type="transmembrane region" description="Helical" evidence="5">
    <location>
        <begin position="34"/>
        <end position="54"/>
    </location>
</feature>
<dbReference type="HAMAP" id="MF_01350">
    <property type="entry name" value="NDH1_NuoH"/>
    <property type="match status" value="1"/>
</dbReference>
<dbReference type="AlphaFoldDB" id="A0A3B0UUK2"/>
<dbReference type="InterPro" id="IPR001694">
    <property type="entry name" value="NADH_UbQ_OxRdtase_su1/FPO"/>
</dbReference>
<feature type="transmembrane region" description="Helical" evidence="5">
    <location>
        <begin position="297"/>
        <end position="318"/>
    </location>
</feature>
<evidence type="ECO:0000256" key="2">
    <source>
        <dbReference type="ARBA" id="ARBA00022692"/>
    </source>
</evidence>
<evidence type="ECO:0000256" key="4">
    <source>
        <dbReference type="ARBA" id="ARBA00023136"/>
    </source>
</evidence>
<evidence type="ECO:0000256" key="5">
    <source>
        <dbReference type="SAM" id="Phobius"/>
    </source>
</evidence>
<dbReference type="PANTHER" id="PTHR11432">
    <property type="entry name" value="NADH DEHYDROGENASE SUBUNIT 1"/>
    <property type="match status" value="1"/>
</dbReference>
<dbReference type="InterPro" id="IPR018086">
    <property type="entry name" value="NADH_UbQ_OxRdtase_su1_CS"/>
</dbReference>
<evidence type="ECO:0000256" key="3">
    <source>
        <dbReference type="ARBA" id="ARBA00022989"/>
    </source>
</evidence>
<dbReference type="GO" id="GO:0009060">
    <property type="term" value="P:aerobic respiration"/>
    <property type="evidence" value="ECO:0007669"/>
    <property type="project" value="TreeGrafter"/>
</dbReference>
<dbReference type="PROSITE" id="PS00668">
    <property type="entry name" value="COMPLEX1_ND1_2"/>
    <property type="match status" value="1"/>
</dbReference>
<reference evidence="6" key="1">
    <citation type="submission" date="2018-06" db="EMBL/GenBank/DDBJ databases">
        <authorList>
            <person name="Zhirakovskaya E."/>
        </authorList>
    </citation>
    <scope>NUCLEOTIDE SEQUENCE</scope>
</reference>
<dbReference type="PROSITE" id="PS00667">
    <property type="entry name" value="COMPLEX1_ND1_1"/>
    <property type="match status" value="1"/>
</dbReference>
<evidence type="ECO:0000313" key="6">
    <source>
        <dbReference type="EMBL" id="VAW23426.1"/>
    </source>
</evidence>
<organism evidence="6">
    <name type="scientific">hydrothermal vent metagenome</name>
    <dbReference type="NCBI Taxonomy" id="652676"/>
    <lineage>
        <taxon>unclassified sequences</taxon>
        <taxon>metagenomes</taxon>
        <taxon>ecological metagenomes</taxon>
    </lineage>
</organism>
<keyword evidence="6" id="KW-0830">Ubiquinone</keyword>
<dbReference type="Pfam" id="PF00146">
    <property type="entry name" value="NADHdh"/>
    <property type="match status" value="1"/>
</dbReference>
<keyword evidence="2 5" id="KW-0812">Transmembrane</keyword>
<dbReference type="EC" id="1.6.5.3" evidence="6"/>
<protein>
    <submittedName>
        <fullName evidence="6">NADH-ubiquinone oxidoreductase chain H</fullName>
        <ecNumber evidence="6">1.6.5.3</ecNumber>
    </submittedName>
</protein>
<dbReference type="PANTHER" id="PTHR11432:SF3">
    <property type="entry name" value="NADH-UBIQUINONE OXIDOREDUCTASE CHAIN 1"/>
    <property type="match status" value="1"/>
</dbReference>
<keyword evidence="6" id="KW-0560">Oxidoreductase</keyword>
<keyword evidence="3 5" id="KW-1133">Transmembrane helix</keyword>
<evidence type="ECO:0000256" key="1">
    <source>
        <dbReference type="ARBA" id="ARBA00004141"/>
    </source>
</evidence>
<dbReference type="GO" id="GO:0016020">
    <property type="term" value="C:membrane"/>
    <property type="evidence" value="ECO:0007669"/>
    <property type="project" value="UniProtKB-SubCell"/>
</dbReference>